<dbReference type="GO" id="GO:0004693">
    <property type="term" value="F:cyclin-dependent protein serine/threonine kinase activity"/>
    <property type="evidence" value="ECO:0007669"/>
    <property type="project" value="UniProtKB-EC"/>
</dbReference>
<evidence type="ECO:0000256" key="1">
    <source>
        <dbReference type="ARBA" id="ARBA00006485"/>
    </source>
</evidence>
<dbReference type="PROSITE" id="PS50011">
    <property type="entry name" value="PROTEIN_KINASE_DOM"/>
    <property type="match status" value="1"/>
</dbReference>
<dbReference type="PANTHER" id="PTHR24056">
    <property type="entry name" value="CELL DIVISION PROTEIN KINASE"/>
    <property type="match status" value="1"/>
</dbReference>
<dbReference type="GO" id="GO:0005634">
    <property type="term" value="C:nucleus"/>
    <property type="evidence" value="ECO:0007669"/>
    <property type="project" value="TreeGrafter"/>
</dbReference>
<keyword evidence="3 11" id="KW-0723">Serine/threonine-protein kinase</keyword>
<keyword evidence="6" id="KW-0418">Kinase</keyword>
<keyword evidence="15" id="KW-1185">Reference proteome</keyword>
<dbReference type="Pfam" id="PF00069">
    <property type="entry name" value="Pkinase"/>
    <property type="match status" value="2"/>
</dbReference>
<evidence type="ECO:0000256" key="4">
    <source>
        <dbReference type="ARBA" id="ARBA00022679"/>
    </source>
</evidence>
<name>A0A565CCA8_9BRAS</name>
<feature type="compositionally biased region" description="Basic and acidic residues" evidence="12">
    <location>
        <begin position="438"/>
        <end position="455"/>
    </location>
</feature>
<evidence type="ECO:0000256" key="10">
    <source>
        <dbReference type="PROSITE-ProRule" id="PRU10141"/>
    </source>
</evidence>
<evidence type="ECO:0000256" key="2">
    <source>
        <dbReference type="ARBA" id="ARBA00012425"/>
    </source>
</evidence>
<evidence type="ECO:0000256" key="9">
    <source>
        <dbReference type="ARBA" id="ARBA00048367"/>
    </source>
</evidence>
<proteinExistence type="inferred from homology"/>
<dbReference type="GO" id="GO:0005524">
    <property type="term" value="F:ATP binding"/>
    <property type="evidence" value="ECO:0007669"/>
    <property type="project" value="UniProtKB-UniRule"/>
</dbReference>
<reference evidence="14" key="1">
    <citation type="submission" date="2019-07" db="EMBL/GenBank/DDBJ databases">
        <authorList>
            <person name="Dittberner H."/>
        </authorList>
    </citation>
    <scope>NUCLEOTIDE SEQUENCE [LARGE SCALE GENOMIC DNA]</scope>
</reference>
<evidence type="ECO:0000256" key="11">
    <source>
        <dbReference type="RuleBase" id="RU000304"/>
    </source>
</evidence>
<dbReference type="PANTHER" id="PTHR24056:SF171">
    <property type="entry name" value="CYCLIN-DEPENDENT KINASE 20"/>
    <property type="match status" value="1"/>
</dbReference>
<comment type="catalytic activity">
    <reaction evidence="8">
        <text>L-threonyl-[protein] + ATP = O-phospho-L-threonyl-[protein] + ADP + H(+)</text>
        <dbReference type="Rhea" id="RHEA:46608"/>
        <dbReference type="Rhea" id="RHEA-COMP:11060"/>
        <dbReference type="Rhea" id="RHEA-COMP:11605"/>
        <dbReference type="ChEBI" id="CHEBI:15378"/>
        <dbReference type="ChEBI" id="CHEBI:30013"/>
        <dbReference type="ChEBI" id="CHEBI:30616"/>
        <dbReference type="ChEBI" id="CHEBI:61977"/>
        <dbReference type="ChEBI" id="CHEBI:456216"/>
        <dbReference type="EC" id="2.7.11.22"/>
    </reaction>
</comment>
<feature type="region of interest" description="Disordered" evidence="12">
    <location>
        <begin position="430"/>
        <end position="480"/>
    </location>
</feature>
<evidence type="ECO:0000256" key="8">
    <source>
        <dbReference type="ARBA" id="ARBA00047811"/>
    </source>
</evidence>
<accession>A0A565CCA8</accession>
<dbReference type="InterPro" id="IPR011009">
    <property type="entry name" value="Kinase-like_dom_sf"/>
</dbReference>
<dbReference type="PROSITE" id="PS00108">
    <property type="entry name" value="PROTEIN_KINASE_ST"/>
    <property type="match status" value="1"/>
</dbReference>
<dbReference type="InterPro" id="IPR017441">
    <property type="entry name" value="Protein_kinase_ATP_BS"/>
</dbReference>
<comment type="catalytic activity">
    <reaction evidence="9">
        <text>L-seryl-[protein] + ATP = O-phospho-L-seryl-[protein] + ADP + H(+)</text>
        <dbReference type="Rhea" id="RHEA:17989"/>
        <dbReference type="Rhea" id="RHEA-COMP:9863"/>
        <dbReference type="Rhea" id="RHEA-COMP:11604"/>
        <dbReference type="ChEBI" id="CHEBI:15378"/>
        <dbReference type="ChEBI" id="CHEBI:29999"/>
        <dbReference type="ChEBI" id="CHEBI:30616"/>
        <dbReference type="ChEBI" id="CHEBI:83421"/>
        <dbReference type="ChEBI" id="CHEBI:456216"/>
        <dbReference type="EC" id="2.7.11.22"/>
    </reaction>
</comment>
<evidence type="ECO:0000256" key="7">
    <source>
        <dbReference type="ARBA" id="ARBA00022840"/>
    </source>
</evidence>
<keyword evidence="7 10" id="KW-0067">ATP-binding</keyword>
<keyword evidence="5 10" id="KW-0547">Nucleotide-binding</keyword>
<dbReference type="FunFam" id="3.30.200.20:FF:000664">
    <property type="entry name" value="Cyclin-dependent kinase F-1"/>
    <property type="match status" value="1"/>
</dbReference>
<dbReference type="Proteomes" id="UP000489600">
    <property type="component" value="Unassembled WGS sequence"/>
</dbReference>
<dbReference type="SUPFAM" id="SSF56112">
    <property type="entry name" value="Protein kinase-like (PK-like)"/>
    <property type="match status" value="1"/>
</dbReference>
<dbReference type="EMBL" id="CABITT030000007">
    <property type="protein sequence ID" value="VVB11229.1"/>
    <property type="molecule type" value="Genomic_DNA"/>
</dbReference>
<evidence type="ECO:0000313" key="14">
    <source>
        <dbReference type="EMBL" id="VVB11229.1"/>
    </source>
</evidence>
<feature type="compositionally biased region" description="Polar residues" evidence="12">
    <location>
        <begin position="207"/>
        <end position="220"/>
    </location>
</feature>
<dbReference type="InterPro" id="IPR000719">
    <property type="entry name" value="Prot_kinase_dom"/>
</dbReference>
<evidence type="ECO:0000256" key="3">
    <source>
        <dbReference type="ARBA" id="ARBA00022527"/>
    </source>
</evidence>
<evidence type="ECO:0000256" key="6">
    <source>
        <dbReference type="ARBA" id="ARBA00022777"/>
    </source>
</evidence>
<dbReference type="AlphaFoldDB" id="A0A565CCA8"/>
<evidence type="ECO:0000313" key="15">
    <source>
        <dbReference type="Proteomes" id="UP000489600"/>
    </source>
</evidence>
<comment type="similarity">
    <text evidence="1">Belongs to the protein kinase superfamily. CMGC Ser/Thr protein kinase family. CDC2/CDKX subfamily.</text>
</comment>
<dbReference type="Gene3D" id="1.10.510.10">
    <property type="entry name" value="Transferase(Phosphotransferase) domain 1"/>
    <property type="match status" value="2"/>
</dbReference>
<evidence type="ECO:0000256" key="5">
    <source>
        <dbReference type="ARBA" id="ARBA00022741"/>
    </source>
</evidence>
<keyword evidence="4" id="KW-0808">Transferase</keyword>
<feature type="domain" description="Protein kinase" evidence="13">
    <location>
        <begin position="21"/>
        <end position="419"/>
    </location>
</feature>
<comment type="caution">
    <text evidence="14">The sequence shown here is derived from an EMBL/GenBank/DDBJ whole genome shotgun (WGS) entry which is preliminary data.</text>
</comment>
<dbReference type="InterPro" id="IPR008271">
    <property type="entry name" value="Ser/Thr_kinase_AS"/>
</dbReference>
<feature type="compositionally biased region" description="Polar residues" evidence="12">
    <location>
        <begin position="469"/>
        <end position="480"/>
    </location>
</feature>
<dbReference type="SMART" id="SM00220">
    <property type="entry name" value="S_TKc"/>
    <property type="match status" value="1"/>
</dbReference>
<gene>
    <name evidence="14" type="ORF">ANE_LOCUS21673</name>
</gene>
<protein>
    <recommendedName>
        <fullName evidence="2">cyclin-dependent kinase</fullName>
        <ecNumber evidence="2">2.7.11.22</ecNumber>
    </recommendedName>
</protein>
<dbReference type="EC" id="2.7.11.22" evidence="2"/>
<feature type="region of interest" description="Disordered" evidence="12">
    <location>
        <begin position="181"/>
        <end position="223"/>
    </location>
</feature>
<organism evidence="14 15">
    <name type="scientific">Arabis nemorensis</name>
    <dbReference type="NCBI Taxonomy" id="586526"/>
    <lineage>
        <taxon>Eukaryota</taxon>
        <taxon>Viridiplantae</taxon>
        <taxon>Streptophyta</taxon>
        <taxon>Embryophyta</taxon>
        <taxon>Tracheophyta</taxon>
        <taxon>Spermatophyta</taxon>
        <taxon>Magnoliopsida</taxon>
        <taxon>eudicotyledons</taxon>
        <taxon>Gunneridae</taxon>
        <taxon>Pentapetalae</taxon>
        <taxon>rosids</taxon>
        <taxon>malvids</taxon>
        <taxon>Brassicales</taxon>
        <taxon>Brassicaceae</taxon>
        <taxon>Arabideae</taxon>
        <taxon>Arabis</taxon>
    </lineage>
</organism>
<dbReference type="Gene3D" id="3.30.200.20">
    <property type="entry name" value="Phosphorylase Kinase, domain 1"/>
    <property type="match status" value="1"/>
</dbReference>
<evidence type="ECO:0000256" key="12">
    <source>
        <dbReference type="SAM" id="MobiDB-lite"/>
    </source>
</evidence>
<dbReference type="OrthoDB" id="1732493at2759"/>
<sequence length="480" mass="53700">MEKQPASSWSIHTRPEIIAKYEIFGRIGSGAYADVYRARRLSDGLVVALKEIFDYQSAFREIDALTILHGSPNVVVMHEYFWREDENAVLVLEFLRTDLAEVIRDGKRRKKESGGDGFTVGEIKRWMIQILSGVDACHRNLIVHRDLKPGNMLISDDGVLKLADFGQARILMEPDIVASDENQQGYKLEDKDGETSTEPPEVIPDYENSSQLGSDGQEQETMSKDEYFRQVEELKAKQVVKDDTDKDSNVHDGDTSCLATCTVSEMDEELGRNSFSYDADEALDETQGLMTSCVGTRWFRPPELLYGSTMYGLEVDLWSLGCVFAELLSLEPLFPGISDIDQISRVTNVLGNLNEEVWPGCVDLPDYKSISFAKVESPLGIEGCLPNHSGDVIVLLKKLICYDPASRATAMELLNDKYFSEEPLPVPVSELYVPPTRRGPDEDSPGKWNDNREMDSDSDFDGFGPVNVKPTSSGFTIQFP</sequence>
<feature type="binding site" evidence="10">
    <location>
        <position position="50"/>
    </location>
    <ligand>
        <name>ATP</name>
        <dbReference type="ChEBI" id="CHEBI:30616"/>
    </ligand>
</feature>
<dbReference type="InterPro" id="IPR050108">
    <property type="entry name" value="CDK"/>
</dbReference>
<dbReference type="PROSITE" id="PS00107">
    <property type="entry name" value="PROTEIN_KINASE_ATP"/>
    <property type="match status" value="1"/>
</dbReference>
<evidence type="ECO:0000259" key="13">
    <source>
        <dbReference type="PROSITE" id="PS50011"/>
    </source>
</evidence>